<name>A0A239ICH4_9RHOB</name>
<evidence type="ECO:0000313" key="2">
    <source>
        <dbReference type="Proteomes" id="UP000198426"/>
    </source>
</evidence>
<gene>
    <name evidence="1" type="ORF">SAMN05421757_104326</name>
</gene>
<accession>A0A239ICH4</accession>
<dbReference type="AlphaFoldDB" id="A0A239ICH4"/>
<protein>
    <submittedName>
        <fullName evidence="1">Uncharacterized protein</fullName>
    </submittedName>
</protein>
<reference evidence="1 2" key="1">
    <citation type="submission" date="2017-06" db="EMBL/GenBank/DDBJ databases">
        <authorList>
            <person name="Kim H.J."/>
            <person name="Triplett B.A."/>
        </authorList>
    </citation>
    <scope>NUCLEOTIDE SEQUENCE [LARGE SCALE GENOMIC DNA]</scope>
    <source>
        <strain evidence="1 2">DSM 29339</strain>
    </source>
</reference>
<evidence type="ECO:0000313" key="1">
    <source>
        <dbReference type="EMBL" id="SNS91219.1"/>
    </source>
</evidence>
<dbReference type="EMBL" id="FZOY01000004">
    <property type="protein sequence ID" value="SNS91219.1"/>
    <property type="molecule type" value="Genomic_DNA"/>
</dbReference>
<keyword evidence="2" id="KW-1185">Reference proteome</keyword>
<dbReference type="Pfam" id="PF20135">
    <property type="entry name" value="DUF6525"/>
    <property type="match status" value="1"/>
</dbReference>
<dbReference type="Proteomes" id="UP000198426">
    <property type="component" value="Unassembled WGS sequence"/>
</dbReference>
<organism evidence="1 2">
    <name type="scientific">Tropicimonas sediminicola</name>
    <dbReference type="NCBI Taxonomy" id="1031541"/>
    <lineage>
        <taxon>Bacteria</taxon>
        <taxon>Pseudomonadati</taxon>
        <taxon>Pseudomonadota</taxon>
        <taxon>Alphaproteobacteria</taxon>
        <taxon>Rhodobacterales</taxon>
        <taxon>Roseobacteraceae</taxon>
        <taxon>Tropicimonas</taxon>
    </lineage>
</organism>
<sequence>MRDYDRLSPEVRAWLASALLPWRPKSAQRAFERALSRTKDKAQAIDELDRMQETLIARDARKVWGENHPSATR</sequence>
<proteinExistence type="predicted"/>
<dbReference type="InterPro" id="IPR045386">
    <property type="entry name" value="DUF6525"/>
</dbReference>